<accession>A0A2T0U909</accession>
<dbReference type="OrthoDB" id="9811587at2"/>
<keyword evidence="10" id="KW-1185">Reference proteome</keyword>
<evidence type="ECO:0000256" key="7">
    <source>
        <dbReference type="ARBA" id="ARBA00023237"/>
    </source>
</evidence>
<dbReference type="GO" id="GO:0009279">
    <property type="term" value="C:cell outer membrane"/>
    <property type="evidence" value="ECO:0007669"/>
    <property type="project" value="UniProtKB-SubCell"/>
</dbReference>
<evidence type="ECO:0000256" key="5">
    <source>
        <dbReference type="ARBA" id="ARBA00022692"/>
    </source>
</evidence>
<dbReference type="SUPFAM" id="SSF56954">
    <property type="entry name" value="Outer membrane efflux proteins (OEP)"/>
    <property type="match status" value="1"/>
</dbReference>
<keyword evidence="3" id="KW-0813">Transport</keyword>
<name>A0A2T0U909_9SPHI</name>
<evidence type="ECO:0000256" key="4">
    <source>
        <dbReference type="ARBA" id="ARBA00022452"/>
    </source>
</evidence>
<keyword evidence="8" id="KW-0732">Signal</keyword>
<proteinExistence type="inferred from homology"/>
<dbReference type="Gene3D" id="1.20.1600.10">
    <property type="entry name" value="Outer membrane efflux proteins (OEP)"/>
    <property type="match status" value="1"/>
</dbReference>
<dbReference type="GO" id="GO:0015562">
    <property type="term" value="F:efflux transmembrane transporter activity"/>
    <property type="evidence" value="ECO:0007669"/>
    <property type="project" value="InterPro"/>
</dbReference>
<evidence type="ECO:0000313" key="9">
    <source>
        <dbReference type="EMBL" id="PRY54421.1"/>
    </source>
</evidence>
<sequence length="482" mass="53788">MTLRRSPFKTGIAAFAFAFCTLASGTALAQESITLEQAVALTLQNNLQIKQAQLSEALSDENLKESKLFFYPTLNAGGNLNFNFGRNVDPLTYEFVNQQTTSSNGNISTSVPIFQGFRLWHQVSQYKYQLEADKSNTRKIQNDLSLTVVTTYLQVLSNEDLLLASQQQLQLAKLQLDREQKQFDVGSKTLADLSQAKAQFATAELNVTNSLNQLEISKLNLAQLMERDPAAQFSVVKPVINEIGEINSKYAAAEIYAKAADNYPDVRLAQNRSLAALKAVDVAKSSLYPRLSFSGSIGSGYSNNRQHLVSRELTGQNTVIGFLEGTNQRVLTPEFASTFEKTNFKDQLDENFNQTIGLTLSIPIFNSYSARIGVRRAKISYQNAKVTEQLARNNFNKVIYQAVTDLRAAQSRFLSASSAFESSKTAFDAISKRYDVGLVNSLDFNQAQTDLNQKQFDVIQARYDLIFRNKIIDFYLGNPLTF</sequence>
<keyword evidence="7" id="KW-0998">Cell outer membrane</keyword>
<dbReference type="PANTHER" id="PTHR30026">
    <property type="entry name" value="OUTER MEMBRANE PROTEIN TOLC"/>
    <property type="match status" value="1"/>
</dbReference>
<evidence type="ECO:0000256" key="2">
    <source>
        <dbReference type="ARBA" id="ARBA00007613"/>
    </source>
</evidence>
<protein>
    <submittedName>
        <fullName evidence="9">Outer membrane protein</fullName>
    </submittedName>
</protein>
<dbReference type="PANTHER" id="PTHR30026:SF20">
    <property type="entry name" value="OUTER MEMBRANE PROTEIN TOLC"/>
    <property type="match status" value="1"/>
</dbReference>
<dbReference type="GO" id="GO:0015288">
    <property type="term" value="F:porin activity"/>
    <property type="evidence" value="ECO:0007669"/>
    <property type="project" value="TreeGrafter"/>
</dbReference>
<keyword evidence="5" id="KW-0812">Transmembrane</keyword>
<feature type="chain" id="PRO_5015399389" evidence="8">
    <location>
        <begin position="30"/>
        <end position="482"/>
    </location>
</feature>
<comment type="caution">
    <text evidence="9">The sequence shown here is derived from an EMBL/GenBank/DDBJ whole genome shotgun (WGS) entry which is preliminary data.</text>
</comment>
<dbReference type="InterPro" id="IPR051906">
    <property type="entry name" value="TolC-like"/>
</dbReference>
<keyword evidence="6" id="KW-0472">Membrane</keyword>
<dbReference type="EMBL" id="PVTH01000002">
    <property type="protein sequence ID" value="PRY54421.1"/>
    <property type="molecule type" value="Genomic_DNA"/>
</dbReference>
<evidence type="ECO:0000313" key="10">
    <source>
        <dbReference type="Proteomes" id="UP000238034"/>
    </source>
</evidence>
<gene>
    <name evidence="9" type="ORF">B0I27_102187</name>
</gene>
<evidence type="ECO:0000256" key="1">
    <source>
        <dbReference type="ARBA" id="ARBA00004442"/>
    </source>
</evidence>
<evidence type="ECO:0000256" key="3">
    <source>
        <dbReference type="ARBA" id="ARBA00022448"/>
    </source>
</evidence>
<dbReference type="InterPro" id="IPR003423">
    <property type="entry name" value="OMP_efflux"/>
</dbReference>
<comment type="subcellular location">
    <subcellularLocation>
        <location evidence="1">Cell outer membrane</location>
    </subcellularLocation>
</comment>
<dbReference type="Proteomes" id="UP000238034">
    <property type="component" value="Unassembled WGS sequence"/>
</dbReference>
<keyword evidence="4" id="KW-1134">Transmembrane beta strand</keyword>
<organism evidence="9 10">
    <name type="scientific">Arcticibacter pallidicorallinus</name>
    <dbReference type="NCBI Taxonomy" id="1259464"/>
    <lineage>
        <taxon>Bacteria</taxon>
        <taxon>Pseudomonadati</taxon>
        <taxon>Bacteroidota</taxon>
        <taxon>Sphingobacteriia</taxon>
        <taxon>Sphingobacteriales</taxon>
        <taxon>Sphingobacteriaceae</taxon>
        <taxon>Arcticibacter</taxon>
    </lineage>
</organism>
<dbReference type="AlphaFoldDB" id="A0A2T0U909"/>
<reference evidence="9 10" key="1">
    <citation type="submission" date="2018-03" db="EMBL/GenBank/DDBJ databases">
        <title>Genomic Encyclopedia of Type Strains, Phase III (KMG-III): the genomes of soil and plant-associated and newly described type strains.</title>
        <authorList>
            <person name="Whitman W."/>
        </authorList>
    </citation>
    <scope>NUCLEOTIDE SEQUENCE [LARGE SCALE GENOMIC DNA]</scope>
    <source>
        <strain evidence="9 10">CGMCC 1.9313</strain>
    </source>
</reference>
<feature type="signal peptide" evidence="8">
    <location>
        <begin position="1"/>
        <end position="29"/>
    </location>
</feature>
<evidence type="ECO:0000256" key="8">
    <source>
        <dbReference type="SAM" id="SignalP"/>
    </source>
</evidence>
<evidence type="ECO:0000256" key="6">
    <source>
        <dbReference type="ARBA" id="ARBA00023136"/>
    </source>
</evidence>
<dbReference type="Pfam" id="PF02321">
    <property type="entry name" value="OEP"/>
    <property type="match status" value="2"/>
</dbReference>
<dbReference type="GO" id="GO:1990281">
    <property type="term" value="C:efflux pump complex"/>
    <property type="evidence" value="ECO:0007669"/>
    <property type="project" value="TreeGrafter"/>
</dbReference>
<comment type="similarity">
    <text evidence="2">Belongs to the outer membrane factor (OMF) (TC 1.B.17) family.</text>
</comment>
<dbReference type="RefSeq" id="WP_106291605.1">
    <property type="nucleotide sequence ID" value="NZ_PVTH01000002.1"/>
</dbReference>